<dbReference type="Pfam" id="PF23857">
    <property type="entry name" value="Phage_TAC_19"/>
    <property type="match status" value="1"/>
</dbReference>
<dbReference type="STRING" id="1793963.AXI58_12765"/>
<dbReference type="NCBIfam" id="NF047360">
    <property type="entry name" value="tail_chap_PVL"/>
    <property type="match status" value="1"/>
</dbReference>
<gene>
    <name evidence="1" type="ORF">AXI58_12765</name>
</gene>
<keyword evidence="2" id="KW-1185">Reference proteome</keyword>
<proteinExistence type="predicted"/>
<organism evidence="1 2">
    <name type="scientific">Bacillus nakamurai</name>
    <dbReference type="NCBI Taxonomy" id="1793963"/>
    <lineage>
        <taxon>Bacteria</taxon>
        <taxon>Bacillati</taxon>
        <taxon>Bacillota</taxon>
        <taxon>Bacilli</taxon>
        <taxon>Bacillales</taxon>
        <taxon>Bacillaceae</taxon>
        <taxon>Bacillus</taxon>
    </lineage>
</organism>
<reference evidence="2" key="1">
    <citation type="submission" date="2016-02" db="EMBL/GenBank/DDBJ databases">
        <authorList>
            <person name="Dunlap C."/>
        </authorList>
    </citation>
    <scope>NUCLEOTIDE SEQUENCE [LARGE SCALE GENOMIC DNA]</scope>
    <source>
        <strain evidence="2">NRRL B-41092</strain>
    </source>
</reference>
<name>A0A150F9L7_9BACI</name>
<dbReference type="InterPro" id="IPR057006">
    <property type="entry name" value="Phage_TAC_19"/>
</dbReference>
<accession>A0A150F9L7</accession>
<comment type="caution">
    <text evidence="1">The sequence shown here is derived from an EMBL/GenBank/DDBJ whole genome shotgun (WGS) entry which is preliminary data.</text>
</comment>
<dbReference type="Proteomes" id="UP000075430">
    <property type="component" value="Unassembled WGS sequence"/>
</dbReference>
<protein>
    <submittedName>
        <fullName evidence="1">Uncharacterized protein</fullName>
    </submittedName>
</protein>
<dbReference type="OrthoDB" id="2915540at2"/>
<dbReference type="AlphaFoldDB" id="A0A150F9L7"/>
<evidence type="ECO:0000313" key="2">
    <source>
        <dbReference type="Proteomes" id="UP000075430"/>
    </source>
</evidence>
<dbReference type="EMBL" id="LSBA01000006">
    <property type="protein sequence ID" value="KXZ21807.1"/>
    <property type="molecule type" value="Genomic_DNA"/>
</dbReference>
<sequence length="112" mass="12472">MEALSITLRLDGKDKKFVTPDHITGLLFRKAAKIADDFESQDEERIFTDEQIEFVCNTFGQRFTADEFEEGIDARLAGRTIYAVANYVMGNITEAAALLHNGEIPTGDEPGE</sequence>
<dbReference type="RefSeq" id="WP_061521163.1">
    <property type="nucleotide sequence ID" value="NZ_JARLZY010000005.1"/>
</dbReference>
<evidence type="ECO:0000313" key="1">
    <source>
        <dbReference type="EMBL" id="KXZ21807.1"/>
    </source>
</evidence>